<dbReference type="PANTHER" id="PTHR46480:SF1">
    <property type="entry name" value="VOLTAGE-GATED HYDROGEN CHANNEL 1"/>
    <property type="match status" value="1"/>
</dbReference>
<evidence type="ECO:0000256" key="12">
    <source>
        <dbReference type="ARBA" id="ARBA00031989"/>
    </source>
</evidence>
<dbReference type="PANTHER" id="PTHR46480">
    <property type="entry name" value="F20B24.22"/>
    <property type="match status" value="1"/>
</dbReference>
<dbReference type="EMBL" id="JAJJMA010318469">
    <property type="protein sequence ID" value="MCL7049635.1"/>
    <property type="molecule type" value="Genomic_DNA"/>
</dbReference>
<keyword evidence="5 14" id="KW-0812">Transmembrane</keyword>
<evidence type="ECO:0000256" key="8">
    <source>
        <dbReference type="ARBA" id="ARBA00023054"/>
    </source>
</evidence>
<evidence type="ECO:0000313" key="16">
    <source>
        <dbReference type="EMBL" id="MCL7044622.1"/>
    </source>
</evidence>
<dbReference type="Pfam" id="PF00520">
    <property type="entry name" value="Ion_trans"/>
    <property type="match status" value="1"/>
</dbReference>
<keyword evidence="18" id="KW-1185">Reference proteome</keyword>
<dbReference type="GO" id="GO:0030171">
    <property type="term" value="F:voltage-gated proton channel activity"/>
    <property type="evidence" value="ECO:0007669"/>
    <property type="project" value="InterPro"/>
</dbReference>
<feature type="coiled-coil region" evidence="13">
    <location>
        <begin position="186"/>
        <end position="234"/>
    </location>
</feature>
<feature type="transmembrane region" description="Helical" evidence="14">
    <location>
        <begin position="109"/>
        <end position="132"/>
    </location>
</feature>
<keyword evidence="7 14" id="KW-1133">Transmembrane helix</keyword>
<keyword evidence="11" id="KW-0407">Ion channel</keyword>
<evidence type="ECO:0000259" key="15">
    <source>
        <dbReference type="Pfam" id="PF00520"/>
    </source>
</evidence>
<evidence type="ECO:0000313" key="18">
    <source>
        <dbReference type="Proteomes" id="UP001177140"/>
    </source>
</evidence>
<protein>
    <recommendedName>
        <fullName evidence="2">Voltage-gated hydrogen channel 1</fullName>
    </recommendedName>
    <alternativeName>
        <fullName evidence="12">Hydrogen voltage-gated channel 1</fullName>
    </alternativeName>
</protein>
<evidence type="ECO:0000256" key="2">
    <source>
        <dbReference type="ARBA" id="ARBA00015897"/>
    </source>
</evidence>
<dbReference type="Gene3D" id="1.20.120.350">
    <property type="entry name" value="Voltage-gated potassium channels. Chain C"/>
    <property type="match status" value="1"/>
</dbReference>
<dbReference type="AlphaFoldDB" id="A0AA42AY72"/>
<name>A0AA42AY72_PAPNU</name>
<accession>A0AA42AY72</accession>
<evidence type="ECO:0000313" key="17">
    <source>
        <dbReference type="EMBL" id="MCL7049635.1"/>
    </source>
</evidence>
<dbReference type="GO" id="GO:0005886">
    <property type="term" value="C:plasma membrane"/>
    <property type="evidence" value="ECO:0007669"/>
    <property type="project" value="UniProtKB-SubCell"/>
</dbReference>
<dbReference type="InterPro" id="IPR027359">
    <property type="entry name" value="Volt_channel_dom_sf"/>
</dbReference>
<organism evidence="16 18">
    <name type="scientific">Papaver nudicaule</name>
    <name type="common">Iceland poppy</name>
    <dbReference type="NCBI Taxonomy" id="74823"/>
    <lineage>
        <taxon>Eukaryota</taxon>
        <taxon>Viridiplantae</taxon>
        <taxon>Streptophyta</taxon>
        <taxon>Embryophyta</taxon>
        <taxon>Tracheophyta</taxon>
        <taxon>Spermatophyta</taxon>
        <taxon>Magnoliopsida</taxon>
        <taxon>Ranunculales</taxon>
        <taxon>Papaveraceae</taxon>
        <taxon>Papaveroideae</taxon>
        <taxon>Papaver</taxon>
    </lineage>
</organism>
<dbReference type="Proteomes" id="UP001177140">
    <property type="component" value="Unassembled WGS sequence"/>
</dbReference>
<sequence length="238" mass="26831">MNPSPQIQEAQDTDSVILIENSVNSLVKIWKRRRKWQLVFGNQEEPAAANDQNGKKRAPWRVCLGELIESTPVHIASLVLLLIDLVLTVLDISTSLVSCKVKKDEENEAFHWIGIAILSVLTLKVLVSVVAWGTAFFKRPGNVVDGVVVTSALILELVKENWAGLLVVVSIWRVVRVVESVFELSDEAIEAKIEGIQRQFEDLRNENQSLRRKIAEDDEKIAALEKELEELRFKTIIT</sequence>
<keyword evidence="3" id="KW-0813">Transport</keyword>
<proteinExistence type="predicted"/>
<dbReference type="InterPro" id="IPR031846">
    <property type="entry name" value="Hvcn1"/>
</dbReference>
<keyword evidence="9" id="KW-0406">Ion transport</keyword>
<keyword evidence="10 14" id="KW-0472">Membrane</keyword>
<dbReference type="EMBL" id="JAJJMA010260083">
    <property type="protein sequence ID" value="MCL7044622.1"/>
    <property type="molecule type" value="Genomic_DNA"/>
</dbReference>
<evidence type="ECO:0000256" key="13">
    <source>
        <dbReference type="SAM" id="Coils"/>
    </source>
</evidence>
<keyword evidence="6" id="KW-0851">Voltage-gated channel</keyword>
<dbReference type="InterPro" id="IPR005821">
    <property type="entry name" value="Ion_trans_dom"/>
</dbReference>
<feature type="transmembrane region" description="Helical" evidence="14">
    <location>
        <begin position="75"/>
        <end position="97"/>
    </location>
</feature>
<feature type="domain" description="Ion transport" evidence="15">
    <location>
        <begin position="78"/>
        <end position="178"/>
    </location>
</feature>
<evidence type="ECO:0000256" key="4">
    <source>
        <dbReference type="ARBA" id="ARBA00022475"/>
    </source>
</evidence>
<evidence type="ECO:0000256" key="9">
    <source>
        <dbReference type="ARBA" id="ARBA00023065"/>
    </source>
</evidence>
<evidence type="ECO:0000256" key="14">
    <source>
        <dbReference type="SAM" id="Phobius"/>
    </source>
</evidence>
<evidence type="ECO:0000256" key="5">
    <source>
        <dbReference type="ARBA" id="ARBA00022692"/>
    </source>
</evidence>
<keyword evidence="4" id="KW-1003">Cell membrane</keyword>
<gene>
    <name evidence="17" type="ORF">MKW94_007075</name>
    <name evidence="16" type="ORF">MKW94_011554</name>
</gene>
<evidence type="ECO:0000256" key="6">
    <source>
        <dbReference type="ARBA" id="ARBA00022882"/>
    </source>
</evidence>
<evidence type="ECO:0000256" key="10">
    <source>
        <dbReference type="ARBA" id="ARBA00023136"/>
    </source>
</evidence>
<evidence type="ECO:0000256" key="3">
    <source>
        <dbReference type="ARBA" id="ARBA00022448"/>
    </source>
</evidence>
<comment type="subcellular location">
    <subcellularLocation>
        <location evidence="1">Cell membrane</location>
        <topology evidence="1">Multi-pass membrane protein</topology>
    </subcellularLocation>
</comment>
<reference evidence="16" key="1">
    <citation type="submission" date="2022-03" db="EMBL/GenBank/DDBJ databases">
        <title>A functionally conserved STORR gene fusion in Papaver species that diverged 16.8 million years ago.</title>
        <authorList>
            <person name="Catania T."/>
        </authorList>
    </citation>
    <scope>NUCLEOTIDE SEQUENCE</scope>
    <source>
        <strain evidence="16">S-191538</strain>
    </source>
</reference>
<keyword evidence="8 13" id="KW-0175">Coiled coil</keyword>
<evidence type="ECO:0000256" key="1">
    <source>
        <dbReference type="ARBA" id="ARBA00004651"/>
    </source>
</evidence>
<comment type="caution">
    <text evidence="16">The sequence shown here is derived from an EMBL/GenBank/DDBJ whole genome shotgun (WGS) entry which is preliminary data.</text>
</comment>
<evidence type="ECO:0000256" key="7">
    <source>
        <dbReference type="ARBA" id="ARBA00022989"/>
    </source>
</evidence>
<evidence type="ECO:0000256" key="11">
    <source>
        <dbReference type="ARBA" id="ARBA00023303"/>
    </source>
</evidence>
<dbReference type="GO" id="GO:0034702">
    <property type="term" value="C:monoatomic ion channel complex"/>
    <property type="evidence" value="ECO:0007669"/>
    <property type="project" value="UniProtKB-KW"/>
</dbReference>